<name>A0A090MZ77_STRRB</name>
<dbReference type="GO" id="GO:0005739">
    <property type="term" value="C:mitochondrion"/>
    <property type="evidence" value="ECO:0007669"/>
    <property type="project" value="TreeGrafter"/>
</dbReference>
<dbReference type="GO" id="GO:0006412">
    <property type="term" value="P:translation"/>
    <property type="evidence" value="ECO:0007669"/>
    <property type="project" value="InterPro"/>
</dbReference>
<keyword evidence="2" id="KW-1185">Reference proteome</keyword>
<dbReference type="PANTHER" id="PTHR15892">
    <property type="entry name" value="MITOCHONDRIAL RIBOSOMAL PROTEIN L30"/>
    <property type="match status" value="1"/>
</dbReference>
<evidence type="ECO:0000313" key="2">
    <source>
        <dbReference type="Proteomes" id="UP000035682"/>
    </source>
</evidence>
<gene>
    <name evidence="1 3 4" type="ORF">SRAE_2000311100</name>
</gene>
<reference evidence="3" key="2">
    <citation type="submission" date="2020-12" db="UniProtKB">
        <authorList>
            <consortium name="WormBaseParasite"/>
        </authorList>
    </citation>
    <scope>IDENTIFICATION</scope>
</reference>
<dbReference type="STRING" id="34506.A0A090MZ77"/>
<dbReference type="InterPro" id="IPR005996">
    <property type="entry name" value="Ribosomal_uL30_bac-type"/>
</dbReference>
<dbReference type="OMA" id="MSNSYLC"/>
<dbReference type="Proteomes" id="UP000035682">
    <property type="component" value="Unplaced"/>
</dbReference>
<dbReference type="CTD" id="36380824"/>
<dbReference type="GeneID" id="36380824"/>
<dbReference type="EMBL" id="LN609529">
    <property type="protein sequence ID" value="CEF68454.1"/>
    <property type="molecule type" value="Genomic_DNA"/>
</dbReference>
<dbReference type="OrthoDB" id="205514at2759"/>
<evidence type="ECO:0000313" key="4">
    <source>
        <dbReference type="WormBase" id="SRAE_2000311100"/>
    </source>
</evidence>
<sequence length="190" mass="22503">MAKVIRNCYVFRPHNRVWRHLPRRVEGVREYDFEKNHAMPRDFPDKLQEEPSKLLLVWLYRDLSGEPKWTKDKVKKIFGDITPGKMHVFKNTEVFNNELWHVKHLIDVKPLKFPNGEPTLEDIYRLEVQPDGNCVINKEKECNPEKITLADPMKQMTTGYLSSKFASRYNSHKEVYEDTVYGPKKISVID</sequence>
<dbReference type="AlphaFoldDB" id="A0A090MZ77"/>
<dbReference type="WBParaSite" id="SRAE_2000311100.1">
    <property type="protein sequence ID" value="SRAE_2000311100.1"/>
    <property type="gene ID" value="WBGene00263331"/>
</dbReference>
<reference evidence="1 2" key="1">
    <citation type="submission" date="2014-09" db="EMBL/GenBank/DDBJ databases">
        <authorList>
            <person name="Martin A.A."/>
        </authorList>
    </citation>
    <scope>NUCLEOTIDE SEQUENCE</scope>
    <source>
        <strain evidence="2">ED321</strain>
        <strain evidence="1">ED321 Heterogonic</strain>
    </source>
</reference>
<evidence type="ECO:0000313" key="1">
    <source>
        <dbReference type="EMBL" id="CEF68454.1"/>
    </source>
</evidence>
<dbReference type="WormBase" id="SRAE_2000311100">
    <property type="protein sequence ID" value="SRP07193"/>
    <property type="gene ID" value="WBGene00263331"/>
</dbReference>
<dbReference type="PANTHER" id="PTHR15892:SF2">
    <property type="entry name" value="LARGE RIBOSOMAL SUBUNIT PROTEIN UL30M"/>
    <property type="match status" value="1"/>
</dbReference>
<dbReference type="GO" id="GO:0003735">
    <property type="term" value="F:structural constituent of ribosome"/>
    <property type="evidence" value="ECO:0007669"/>
    <property type="project" value="InterPro"/>
</dbReference>
<dbReference type="GO" id="GO:0015934">
    <property type="term" value="C:large ribosomal subunit"/>
    <property type="evidence" value="ECO:0007669"/>
    <property type="project" value="InterPro"/>
</dbReference>
<dbReference type="RefSeq" id="XP_024507654.1">
    <property type="nucleotide sequence ID" value="XM_024654266.1"/>
</dbReference>
<organism evidence="1">
    <name type="scientific">Strongyloides ratti</name>
    <name type="common">Parasitic roundworm</name>
    <dbReference type="NCBI Taxonomy" id="34506"/>
    <lineage>
        <taxon>Eukaryota</taxon>
        <taxon>Metazoa</taxon>
        <taxon>Ecdysozoa</taxon>
        <taxon>Nematoda</taxon>
        <taxon>Chromadorea</taxon>
        <taxon>Rhabditida</taxon>
        <taxon>Tylenchina</taxon>
        <taxon>Panagrolaimomorpha</taxon>
        <taxon>Strongyloidoidea</taxon>
        <taxon>Strongyloididae</taxon>
        <taxon>Strongyloides</taxon>
    </lineage>
</organism>
<protein>
    <submittedName>
        <fullName evidence="3">39S ribosomal protein L30, mitochondrial</fullName>
    </submittedName>
</protein>
<proteinExistence type="predicted"/>
<evidence type="ECO:0000313" key="3">
    <source>
        <dbReference type="WBParaSite" id="SRAE_2000311100.1"/>
    </source>
</evidence>
<accession>A0A090MZ77</accession>